<gene>
    <name evidence="1" type="ORF">BDN72DRAFT_865791</name>
</gene>
<sequence>MWSGFPKPTVLTFGKRREKWSPNRTTPALLQHACTAVAKCLLGVTCAFRVTSSGSDDEEQQWQRQQQQADLECAQVPVGKRHHNPDRLGSGVALRSTPYLNVNLRYSPYVGKLHNSLTPYPNADLIYLVLWAMAAPGRPEAILLLIGH</sequence>
<name>A0ACD2ZZM6_9AGAR</name>
<dbReference type="Proteomes" id="UP000308600">
    <property type="component" value="Unassembled WGS sequence"/>
</dbReference>
<protein>
    <submittedName>
        <fullName evidence="1">Uncharacterized protein</fullName>
    </submittedName>
</protein>
<proteinExistence type="predicted"/>
<reference evidence="1 2" key="1">
    <citation type="journal article" date="2019" name="Nat. Ecol. Evol.">
        <title>Megaphylogeny resolves global patterns of mushroom evolution.</title>
        <authorList>
            <person name="Varga T."/>
            <person name="Krizsan K."/>
            <person name="Foldi C."/>
            <person name="Dima B."/>
            <person name="Sanchez-Garcia M."/>
            <person name="Sanchez-Ramirez S."/>
            <person name="Szollosi G.J."/>
            <person name="Szarkandi J.G."/>
            <person name="Papp V."/>
            <person name="Albert L."/>
            <person name="Andreopoulos W."/>
            <person name="Angelini C."/>
            <person name="Antonin V."/>
            <person name="Barry K.W."/>
            <person name="Bougher N.L."/>
            <person name="Buchanan P."/>
            <person name="Buyck B."/>
            <person name="Bense V."/>
            <person name="Catcheside P."/>
            <person name="Chovatia M."/>
            <person name="Cooper J."/>
            <person name="Damon W."/>
            <person name="Desjardin D."/>
            <person name="Finy P."/>
            <person name="Geml J."/>
            <person name="Haridas S."/>
            <person name="Hughes K."/>
            <person name="Justo A."/>
            <person name="Karasinski D."/>
            <person name="Kautmanova I."/>
            <person name="Kiss B."/>
            <person name="Kocsube S."/>
            <person name="Kotiranta H."/>
            <person name="LaButti K.M."/>
            <person name="Lechner B.E."/>
            <person name="Liimatainen K."/>
            <person name="Lipzen A."/>
            <person name="Lukacs Z."/>
            <person name="Mihaltcheva S."/>
            <person name="Morgado L.N."/>
            <person name="Niskanen T."/>
            <person name="Noordeloos M.E."/>
            <person name="Ohm R.A."/>
            <person name="Ortiz-Santana B."/>
            <person name="Ovrebo C."/>
            <person name="Racz N."/>
            <person name="Riley R."/>
            <person name="Savchenko A."/>
            <person name="Shiryaev A."/>
            <person name="Soop K."/>
            <person name="Spirin V."/>
            <person name="Szebenyi C."/>
            <person name="Tomsovsky M."/>
            <person name="Tulloss R.E."/>
            <person name="Uehling J."/>
            <person name="Grigoriev I.V."/>
            <person name="Vagvolgyi C."/>
            <person name="Papp T."/>
            <person name="Martin F.M."/>
            <person name="Miettinen O."/>
            <person name="Hibbett D.S."/>
            <person name="Nagy L.G."/>
        </authorList>
    </citation>
    <scope>NUCLEOTIDE SEQUENCE [LARGE SCALE GENOMIC DNA]</scope>
    <source>
        <strain evidence="1 2">NL-1719</strain>
    </source>
</reference>
<accession>A0ACD2ZZM6</accession>
<evidence type="ECO:0000313" key="1">
    <source>
        <dbReference type="EMBL" id="TFK58625.1"/>
    </source>
</evidence>
<evidence type="ECO:0000313" key="2">
    <source>
        <dbReference type="Proteomes" id="UP000308600"/>
    </source>
</evidence>
<organism evidence="1 2">
    <name type="scientific">Pluteus cervinus</name>
    <dbReference type="NCBI Taxonomy" id="181527"/>
    <lineage>
        <taxon>Eukaryota</taxon>
        <taxon>Fungi</taxon>
        <taxon>Dikarya</taxon>
        <taxon>Basidiomycota</taxon>
        <taxon>Agaricomycotina</taxon>
        <taxon>Agaricomycetes</taxon>
        <taxon>Agaricomycetidae</taxon>
        <taxon>Agaricales</taxon>
        <taxon>Pluteineae</taxon>
        <taxon>Pluteaceae</taxon>
        <taxon>Pluteus</taxon>
    </lineage>
</organism>
<keyword evidence="2" id="KW-1185">Reference proteome</keyword>
<dbReference type="EMBL" id="ML209270">
    <property type="protein sequence ID" value="TFK58625.1"/>
    <property type="molecule type" value="Genomic_DNA"/>
</dbReference>